<feature type="region of interest" description="Disordered" evidence="2">
    <location>
        <begin position="1"/>
        <end position="84"/>
    </location>
</feature>
<evidence type="ECO:0000256" key="1">
    <source>
        <dbReference type="ARBA" id="ARBA00007043"/>
    </source>
</evidence>
<feature type="compositionally biased region" description="Polar residues" evidence="2">
    <location>
        <begin position="19"/>
        <end position="34"/>
    </location>
</feature>
<dbReference type="InterPro" id="IPR031320">
    <property type="entry name" value="GAGE"/>
</dbReference>
<dbReference type="SMART" id="SM01379">
    <property type="entry name" value="GAGE"/>
    <property type="match status" value="1"/>
</dbReference>
<keyword evidence="4" id="KW-1185">Reference proteome</keyword>
<accession>A0A7F8Q4I6</accession>
<evidence type="ECO:0000313" key="4">
    <source>
        <dbReference type="Proteomes" id="UP000245341"/>
    </source>
</evidence>
<protein>
    <submittedName>
        <fullName evidence="5">P antigen family member 3-like</fullName>
    </submittedName>
</protein>
<feature type="compositionally biased region" description="Basic and acidic residues" evidence="2">
    <location>
        <begin position="35"/>
        <end position="55"/>
    </location>
</feature>
<feature type="domain" description="GAGE" evidence="3">
    <location>
        <begin position="1"/>
        <end position="84"/>
    </location>
</feature>
<dbReference type="PANTHER" id="PTHR14047">
    <property type="entry name" value="P ANTIGEN FAMILY MEMBER 5-RELATED"/>
    <property type="match status" value="1"/>
</dbReference>
<evidence type="ECO:0000259" key="3">
    <source>
        <dbReference type="SMART" id="SM01379"/>
    </source>
</evidence>
<dbReference type="Proteomes" id="UP000245341">
    <property type="component" value="Unplaced"/>
</dbReference>
<gene>
    <name evidence="5" type="primary">LOC115937438</name>
</gene>
<feature type="compositionally biased region" description="Basic residues" evidence="2">
    <location>
        <begin position="1"/>
        <end position="13"/>
    </location>
</feature>
<evidence type="ECO:0000256" key="2">
    <source>
        <dbReference type="SAM" id="MobiDB-lite"/>
    </source>
</evidence>
<dbReference type="Pfam" id="PF05831">
    <property type="entry name" value="GAGE"/>
    <property type="match status" value="1"/>
</dbReference>
<organism evidence="4 5">
    <name type="scientific">Leptonychotes weddellii</name>
    <name type="common">Weddell seal</name>
    <name type="synonym">Otaria weddellii</name>
    <dbReference type="NCBI Taxonomy" id="9713"/>
    <lineage>
        <taxon>Eukaryota</taxon>
        <taxon>Metazoa</taxon>
        <taxon>Chordata</taxon>
        <taxon>Craniata</taxon>
        <taxon>Vertebrata</taxon>
        <taxon>Euteleostomi</taxon>
        <taxon>Mammalia</taxon>
        <taxon>Eutheria</taxon>
        <taxon>Laurasiatheria</taxon>
        <taxon>Carnivora</taxon>
        <taxon>Caniformia</taxon>
        <taxon>Pinnipedia</taxon>
        <taxon>Phocidae</taxon>
        <taxon>Monachinae</taxon>
        <taxon>Lobodontini</taxon>
        <taxon>Leptonychotes</taxon>
    </lineage>
</organism>
<dbReference type="OrthoDB" id="9538520at2759"/>
<reference evidence="5" key="1">
    <citation type="submission" date="2025-08" db="UniProtKB">
        <authorList>
            <consortium name="RefSeq"/>
        </authorList>
    </citation>
    <scope>IDENTIFICATION</scope>
    <source>
        <tissue evidence="5">Liver</tissue>
    </source>
</reference>
<evidence type="ECO:0000313" key="5">
    <source>
        <dbReference type="RefSeq" id="XP_030875273.1"/>
    </source>
</evidence>
<dbReference type="PANTHER" id="PTHR14047:SF1">
    <property type="entry name" value="P ANTIGEN FAMILY MEMBER 3"/>
    <property type="match status" value="1"/>
</dbReference>
<dbReference type="GeneID" id="115937438"/>
<sequence length="84" mass="9403">MSGRVKSRFQSKQRRNDQKSSQGINPVVAQQCTDEQLKQKEAPPESQDQGKEDKGALVFQEPDLKADLWELAESNIGDDGQSQD</sequence>
<dbReference type="InterPro" id="IPR008625">
    <property type="entry name" value="GAGE_fam"/>
</dbReference>
<proteinExistence type="inferred from homology"/>
<name>A0A7F8Q4I6_LEPWE</name>
<dbReference type="RefSeq" id="XP_030875273.1">
    <property type="nucleotide sequence ID" value="XM_031019413.1"/>
</dbReference>
<dbReference type="AlphaFoldDB" id="A0A7F8Q4I6"/>
<comment type="similarity">
    <text evidence="1">Belongs to the GAGE family.</text>
</comment>
<dbReference type="KEGG" id="lww:115937438"/>